<sequence>MYCLQAVIATESVLRELAGSTAEACIVPLGQHLWLLPMTDAWFDAVTVAGAPELDGFWKAPAGFDRLLSACSEAGPVAYVEADYFGGVGTQNALTWDAGKIVLGPLHLAEGEPSPTTGTPISQTLRRLGAAKGNHVDEFAAVGLGRHRDTDDWLPPGEAS</sequence>
<gene>
    <name evidence="1" type="ORF">GCM10010326_00750</name>
</gene>
<comment type="caution">
    <text evidence="1">The sequence shown here is derived from an EMBL/GenBank/DDBJ whole genome shotgun (WGS) entry which is preliminary data.</text>
</comment>
<dbReference type="Proteomes" id="UP000600946">
    <property type="component" value="Unassembled WGS sequence"/>
</dbReference>
<reference evidence="2" key="1">
    <citation type="journal article" date="2019" name="Int. J. Syst. Evol. Microbiol.">
        <title>The Global Catalogue of Microorganisms (GCM) 10K type strain sequencing project: providing services to taxonomists for standard genome sequencing and annotation.</title>
        <authorList>
            <consortium name="The Broad Institute Genomics Platform"/>
            <consortium name="The Broad Institute Genome Sequencing Center for Infectious Disease"/>
            <person name="Wu L."/>
            <person name="Ma J."/>
        </authorList>
    </citation>
    <scope>NUCLEOTIDE SEQUENCE [LARGE SCALE GENOMIC DNA]</scope>
    <source>
        <strain evidence="2">JCM 4594</strain>
    </source>
</reference>
<dbReference type="EMBL" id="BMUU01000001">
    <property type="protein sequence ID" value="GGY13344.1"/>
    <property type="molecule type" value="Genomic_DNA"/>
</dbReference>
<evidence type="ECO:0000313" key="2">
    <source>
        <dbReference type="Proteomes" id="UP000600946"/>
    </source>
</evidence>
<evidence type="ECO:0000313" key="1">
    <source>
        <dbReference type="EMBL" id="GGY13344.1"/>
    </source>
</evidence>
<dbReference type="RefSeq" id="WP_190025762.1">
    <property type="nucleotide sequence ID" value="NZ_BMUU01000001.1"/>
</dbReference>
<keyword evidence="2" id="KW-1185">Reference proteome</keyword>
<accession>A0ABQ2ZDE4</accession>
<proteinExistence type="predicted"/>
<organism evidence="1 2">
    <name type="scientific">Streptomyces xanthochromogenes</name>
    <dbReference type="NCBI Taxonomy" id="67384"/>
    <lineage>
        <taxon>Bacteria</taxon>
        <taxon>Bacillati</taxon>
        <taxon>Actinomycetota</taxon>
        <taxon>Actinomycetes</taxon>
        <taxon>Kitasatosporales</taxon>
        <taxon>Streptomycetaceae</taxon>
        <taxon>Streptomyces</taxon>
    </lineage>
</organism>
<name>A0ABQ2ZDE4_9ACTN</name>
<dbReference type="GeneID" id="96288136"/>
<protein>
    <submittedName>
        <fullName evidence="1">Uncharacterized protein</fullName>
    </submittedName>
</protein>